<accession>A0A4Y2MV40</accession>
<keyword evidence="3" id="KW-0540">Nuclease</keyword>
<reference evidence="9 10" key="1">
    <citation type="journal article" date="2019" name="Sci. Rep.">
        <title>Orb-weaving spider Araneus ventricosus genome elucidates the spidroin gene catalogue.</title>
        <authorList>
            <person name="Kono N."/>
            <person name="Nakamura H."/>
            <person name="Ohtoshi R."/>
            <person name="Moran D.A.P."/>
            <person name="Shinohara A."/>
            <person name="Yoshida Y."/>
            <person name="Fujiwara M."/>
            <person name="Mori M."/>
            <person name="Tomita M."/>
            <person name="Arakawa K."/>
        </authorList>
    </citation>
    <scope>NUCLEOTIDE SEQUENCE [LARGE SCALE GENOMIC DNA]</scope>
</reference>
<dbReference type="AlphaFoldDB" id="A0A4Y2MV40"/>
<keyword evidence="4" id="KW-0255">Endonuclease</keyword>
<evidence type="ECO:0000256" key="4">
    <source>
        <dbReference type="ARBA" id="ARBA00022759"/>
    </source>
</evidence>
<gene>
    <name evidence="9" type="ORF">AVEN_162614_1</name>
</gene>
<dbReference type="InterPro" id="IPR041373">
    <property type="entry name" value="RT_RNaseH"/>
</dbReference>
<feature type="compositionally biased region" description="Basic and acidic residues" evidence="7">
    <location>
        <begin position="213"/>
        <end position="224"/>
    </location>
</feature>
<dbReference type="Pfam" id="PF17917">
    <property type="entry name" value="RT_RNaseH"/>
    <property type="match status" value="1"/>
</dbReference>
<organism evidence="9 10">
    <name type="scientific">Araneus ventricosus</name>
    <name type="common">Orbweaver spider</name>
    <name type="synonym">Epeira ventricosa</name>
    <dbReference type="NCBI Taxonomy" id="182803"/>
    <lineage>
        <taxon>Eukaryota</taxon>
        <taxon>Metazoa</taxon>
        <taxon>Ecdysozoa</taxon>
        <taxon>Arthropoda</taxon>
        <taxon>Chelicerata</taxon>
        <taxon>Arachnida</taxon>
        <taxon>Araneae</taxon>
        <taxon>Araneomorphae</taxon>
        <taxon>Entelegynae</taxon>
        <taxon>Araneoidea</taxon>
        <taxon>Araneidae</taxon>
        <taxon>Araneus</taxon>
    </lineage>
</organism>
<feature type="domain" description="Reverse transcriptase RNase H-like" evidence="8">
    <location>
        <begin position="108"/>
        <end position="155"/>
    </location>
</feature>
<protein>
    <recommendedName>
        <fullName evidence="8">Reverse transcriptase RNase H-like domain-containing protein</fullName>
    </recommendedName>
</protein>
<evidence type="ECO:0000259" key="8">
    <source>
        <dbReference type="Pfam" id="PF17917"/>
    </source>
</evidence>
<proteinExistence type="predicted"/>
<evidence type="ECO:0000313" key="10">
    <source>
        <dbReference type="Proteomes" id="UP000499080"/>
    </source>
</evidence>
<evidence type="ECO:0000256" key="2">
    <source>
        <dbReference type="ARBA" id="ARBA00022695"/>
    </source>
</evidence>
<keyword evidence="1" id="KW-0808">Transferase</keyword>
<sequence>MPFRLCSAEFWRRLMQAQVSSSSSDRGSKLQDESQNNLRVASKRDINIMKIRSPEYLGDRPESDEDKKKKIPTNPISKKADNEMKLSSMVMFDEYNIDMNFQKQLKYSAERNYSTTAKEAPTVAGALEKPRGYLEETEVTVPSDHQPLRSQPQISNRKTHSIAFKWITLYNSSEIFLFAGPSSSETVQNFIGGLCGNNNTKCSRQQKRPLARGRSERKTISKGK</sequence>
<dbReference type="Proteomes" id="UP000499080">
    <property type="component" value="Unassembled WGS sequence"/>
</dbReference>
<comment type="caution">
    <text evidence="9">The sequence shown here is derived from an EMBL/GenBank/DDBJ whole genome shotgun (WGS) entry which is preliminary data.</text>
</comment>
<evidence type="ECO:0000313" key="9">
    <source>
        <dbReference type="EMBL" id="GBN30573.1"/>
    </source>
</evidence>
<dbReference type="GO" id="GO:0016787">
    <property type="term" value="F:hydrolase activity"/>
    <property type="evidence" value="ECO:0007669"/>
    <property type="project" value="UniProtKB-KW"/>
</dbReference>
<keyword evidence="6" id="KW-0695">RNA-directed DNA polymerase</keyword>
<evidence type="ECO:0000256" key="5">
    <source>
        <dbReference type="ARBA" id="ARBA00022801"/>
    </source>
</evidence>
<feature type="compositionally biased region" description="Basic and acidic residues" evidence="7">
    <location>
        <begin position="57"/>
        <end position="68"/>
    </location>
</feature>
<keyword evidence="5" id="KW-0378">Hydrolase</keyword>
<evidence type="ECO:0000256" key="7">
    <source>
        <dbReference type="SAM" id="MobiDB-lite"/>
    </source>
</evidence>
<keyword evidence="10" id="KW-1185">Reference proteome</keyword>
<evidence type="ECO:0000256" key="3">
    <source>
        <dbReference type="ARBA" id="ARBA00022722"/>
    </source>
</evidence>
<name>A0A4Y2MV40_ARAVE</name>
<keyword evidence="2" id="KW-0548">Nucleotidyltransferase</keyword>
<dbReference type="EMBL" id="BGPR01007943">
    <property type="protein sequence ID" value="GBN30573.1"/>
    <property type="molecule type" value="Genomic_DNA"/>
</dbReference>
<feature type="region of interest" description="Disordered" evidence="7">
    <location>
        <begin position="18"/>
        <end position="77"/>
    </location>
</feature>
<dbReference type="InterPro" id="IPR043502">
    <property type="entry name" value="DNA/RNA_pol_sf"/>
</dbReference>
<feature type="region of interest" description="Disordered" evidence="7">
    <location>
        <begin position="202"/>
        <end position="224"/>
    </location>
</feature>
<evidence type="ECO:0000256" key="6">
    <source>
        <dbReference type="ARBA" id="ARBA00022918"/>
    </source>
</evidence>
<dbReference type="SUPFAM" id="SSF56672">
    <property type="entry name" value="DNA/RNA polymerases"/>
    <property type="match status" value="1"/>
</dbReference>
<dbReference type="GO" id="GO:0003964">
    <property type="term" value="F:RNA-directed DNA polymerase activity"/>
    <property type="evidence" value="ECO:0007669"/>
    <property type="project" value="UniProtKB-KW"/>
</dbReference>
<evidence type="ECO:0000256" key="1">
    <source>
        <dbReference type="ARBA" id="ARBA00022679"/>
    </source>
</evidence>
<dbReference type="GO" id="GO:0004519">
    <property type="term" value="F:endonuclease activity"/>
    <property type="evidence" value="ECO:0007669"/>
    <property type="project" value="UniProtKB-KW"/>
</dbReference>